<dbReference type="InterPro" id="IPR001810">
    <property type="entry name" value="F-box_dom"/>
</dbReference>
<reference evidence="2 3" key="1">
    <citation type="submission" date="2024-02" db="EMBL/GenBank/DDBJ databases">
        <title>De novo assembly and annotation of 12 fungi associated with fruit tree decline syndrome in Ontario, Canada.</title>
        <authorList>
            <person name="Sulman M."/>
            <person name="Ellouze W."/>
            <person name="Ilyukhin E."/>
        </authorList>
    </citation>
    <scope>NUCLEOTIDE SEQUENCE [LARGE SCALE GENOMIC DNA]</scope>
    <source>
        <strain evidence="2 3">M97-236</strain>
    </source>
</reference>
<keyword evidence="3" id="KW-1185">Reference proteome</keyword>
<evidence type="ECO:0000259" key="1">
    <source>
        <dbReference type="PROSITE" id="PS50181"/>
    </source>
</evidence>
<feature type="domain" description="F-box" evidence="1">
    <location>
        <begin position="6"/>
        <end position="55"/>
    </location>
</feature>
<gene>
    <name evidence="2" type="ORF">SLS59_001068</name>
</gene>
<sequence>MAHDRPFRLLDLPPELVGQTCEHLADEDLRSVRQVSRALKIQSTSAYGQRFFDHLIVILHPTSLTIFLEIARHPDLSKFVTRLSVSGERVRHSICPVKNQAVHEDLQHSMERSGADVTLLKEGLVALDNINTVRIDKKQFYLGEGAANHYPGVACGRAHILKDFSPFPKEDSHLEDGGHIRVYELTLKVLHDVDLLARVKLEFSFWTDVADYPENQVAGYFDLGSEAWKIASRNTHYVETFGGISIDWVSNILQDATDLHRLNLIYPTTYNQSRRTSRQYHAFSHNFQWRNLSHLRLEEVLTSHATFVTFLETHRETLDNIRFTSIGFQTGTWAEPLLIISGMSKLRVLLLDTLLERNNYPNPPLPDGVPDIDRSWLHACNRNDVEQAMKELCDKLATVPTKNWLVSGEGGECYLYMVDLRMAIAVTHGYWERAGEY</sequence>
<protein>
    <recommendedName>
        <fullName evidence="1">F-box domain-containing protein</fullName>
    </recommendedName>
</protein>
<organism evidence="2 3">
    <name type="scientific">Nothophoma quercina</name>
    <dbReference type="NCBI Taxonomy" id="749835"/>
    <lineage>
        <taxon>Eukaryota</taxon>
        <taxon>Fungi</taxon>
        <taxon>Dikarya</taxon>
        <taxon>Ascomycota</taxon>
        <taxon>Pezizomycotina</taxon>
        <taxon>Dothideomycetes</taxon>
        <taxon>Pleosporomycetidae</taxon>
        <taxon>Pleosporales</taxon>
        <taxon>Pleosporineae</taxon>
        <taxon>Didymellaceae</taxon>
        <taxon>Nothophoma</taxon>
    </lineage>
</organism>
<comment type="caution">
    <text evidence="2">The sequence shown here is derived from an EMBL/GenBank/DDBJ whole genome shotgun (WGS) entry which is preliminary data.</text>
</comment>
<accession>A0ABR3RYX4</accession>
<evidence type="ECO:0000313" key="2">
    <source>
        <dbReference type="EMBL" id="KAL1609562.1"/>
    </source>
</evidence>
<dbReference type="PROSITE" id="PS50181">
    <property type="entry name" value="FBOX"/>
    <property type="match status" value="1"/>
</dbReference>
<dbReference type="EMBL" id="JAKIXB020000003">
    <property type="protein sequence ID" value="KAL1609562.1"/>
    <property type="molecule type" value="Genomic_DNA"/>
</dbReference>
<name>A0ABR3RYX4_9PLEO</name>
<dbReference type="Proteomes" id="UP001521222">
    <property type="component" value="Unassembled WGS sequence"/>
</dbReference>
<proteinExistence type="predicted"/>
<evidence type="ECO:0000313" key="3">
    <source>
        <dbReference type="Proteomes" id="UP001521222"/>
    </source>
</evidence>